<dbReference type="PROSITE" id="PS51128">
    <property type="entry name" value="ZF_DKSA_2"/>
    <property type="match status" value="1"/>
</dbReference>
<dbReference type="AlphaFoldDB" id="A0A2U8BSQ5"/>
<keyword evidence="1" id="KW-0479">Metal-binding</keyword>
<feature type="domain" description="Zinc finger DksA/TraR C4-type" evidence="5">
    <location>
        <begin position="80"/>
        <end position="114"/>
    </location>
</feature>
<proteinExistence type="predicted"/>
<sequence length="138" mass="15640">MLSHTEIMKYASSLKGEDYMNEIQIAFFKKVLLKLKEDALSQRSDNFLQNRISNSCTVITASNSLIAEINLALDRINDKSYGYCCKSGQEIGLERLLANPLATLTIEEQEKAEKSPKNNVKHYTAVQFSHALHEVEEE</sequence>
<dbReference type="KEGG" id="fso:Fsol_00566"/>
<dbReference type="GO" id="GO:0008270">
    <property type="term" value="F:zinc ion binding"/>
    <property type="evidence" value="ECO:0007669"/>
    <property type="project" value="UniProtKB-KW"/>
</dbReference>
<dbReference type="RefSeq" id="WP_108673367.1">
    <property type="nucleotide sequence ID" value="NZ_CP025989.1"/>
</dbReference>
<evidence type="ECO:0000256" key="4">
    <source>
        <dbReference type="PROSITE-ProRule" id="PRU00510"/>
    </source>
</evidence>
<keyword evidence="7" id="KW-1185">Reference proteome</keyword>
<feature type="zinc finger region" description="dksA C4-type" evidence="4">
    <location>
        <begin position="84"/>
        <end position="108"/>
    </location>
</feature>
<dbReference type="SUPFAM" id="SSF57716">
    <property type="entry name" value="Glucocorticoid receptor-like (DNA-binding domain)"/>
    <property type="match status" value="1"/>
</dbReference>
<name>A0A2U8BSQ5_9RICK</name>
<evidence type="ECO:0000256" key="2">
    <source>
        <dbReference type="ARBA" id="ARBA00022771"/>
    </source>
</evidence>
<accession>A0A2U8BSQ5</accession>
<dbReference type="Gene3D" id="1.20.120.910">
    <property type="entry name" value="DksA, coiled-coil domain"/>
    <property type="match status" value="1"/>
</dbReference>
<evidence type="ECO:0000256" key="3">
    <source>
        <dbReference type="ARBA" id="ARBA00022833"/>
    </source>
</evidence>
<dbReference type="OrthoDB" id="9803742at2"/>
<dbReference type="InterPro" id="IPR037187">
    <property type="entry name" value="DnaK_N"/>
</dbReference>
<keyword evidence="3" id="KW-0862">Zinc</keyword>
<dbReference type="EMBL" id="CP025989">
    <property type="protein sequence ID" value="AWD33353.1"/>
    <property type="molecule type" value="Genomic_DNA"/>
</dbReference>
<dbReference type="SUPFAM" id="SSF109635">
    <property type="entry name" value="DnaK suppressor protein DksA, alpha-hairpin domain"/>
    <property type="match status" value="1"/>
</dbReference>
<reference evidence="6 7" key="1">
    <citation type="journal article" date="2018" name="Genome Biol. Evol.">
        <title>The Genome Sequence of "Candidatus Fokinia solitaria": Insights on Reductive Evolution in Rickettsiales.</title>
        <authorList>
            <person name="Floriano A.M."/>
            <person name="Castelli M."/>
            <person name="Krenek S."/>
            <person name="Berendonk T.U."/>
            <person name="Bazzocchi C."/>
            <person name="Petroni G."/>
            <person name="Sassera D."/>
        </authorList>
    </citation>
    <scope>NUCLEOTIDE SEQUENCE [LARGE SCALE GENOMIC DNA]</scope>
    <source>
        <strain evidence="6">Rio ETE_ALG 3VII</strain>
    </source>
</reference>
<dbReference type="Proteomes" id="UP000244519">
    <property type="component" value="Chromosome"/>
</dbReference>
<evidence type="ECO:0000256" key="1">
    <source>
        <dbReference type="ARBA" id="ARBA00022723"/>
    </source>
</evidence>
<organism evidence="6 7">
    <name type="scientific">Candidatus Fokinia solitaria</name>
    <dbReference type="NCBI Taxonomy" id="1802984"/>
    <lineage>
        <taxon>Bacteria</taxon>
        <taxon>Pseudomonadati</taxon>
        <taxon>Pseudomonadota</taxon>
        <taxon>Alphaproteobacteria</taxon>
        <taxon>Rickettsiales</taxon>
        <taxon>Candidatus Midichloriaceae</taxon>
        <taxon>Candidatus Fokinia</taxon>
    </lineage>
</organism>
<gene>
    <name evidence="6" type="ORF">Fsol_00566</name>
</gene>
<keyword evidence="2" id="KW-0863">Zinc-finger</keyword>
<evidence type="ECO:0000313" key="6">
    <source>
        <dbReference type="EMBL" id="AWD33353.1"/>
    </source>
</evidence>
<dbReference type="InterPro" id="IPR000962">
    <property type="entry name" value="Znf_DskA_TraR"/>
</dbReference>
<evidence type="ECO:0000313" key="7">
    <source>
        <dbReference type="Proteomes" id="UP000244519"/>
    </source>
</evidence>
<evidence type="ECO:0000259" key="5">
    <source>
        <dbReference type="Pfam" id="PF01258"/>
    </source>
</evidence>
<dbReference type="Pfam" id="PF01258">
    <property type="entry name" value="zf-dskA_traR"/>
    <property type="match status" value="1"/>
</dbReference>
<dbReference type="PANTHER" id="PTHR33823">
    <property type="entry name" value="RNA POLYMERASE-BINDING TRANSCRIPTION FACTOR DKSA-RELATED"/>
    <property type="match status" value="1"/>
</dbReference>
<protein>
    <submittedName>
        <fullName evidence="6">RNA polymerase-binding transcription factor DksA</fullName>
    </submittedName>
</protein>